<proteinExistence type="predicted"/>
<dbReference type="Proteomes" id="UP000634134">
    <property type="component" value="Unassembled WGS sequence"/>
</dbReference>
<dbReference type="EMBL" id="JACYGY010000001">
    <property type="protein sequence ID" value="MBE9461336.1"/>
    <property type="molecule type" value="Genomic_DNA"/>
</dbReference>
<keyword evidence="2" id="KW-1185">Reference proteome</keyword>
<organism evidence="1 2">
    <name type="scientific">Dyadobacter subterraneus</name>
    <dbReference type="NCBI Taxonomy" id="2773304"/>
    <lineage>
        <taxon>Bacteria</taxon>
        <taxon>Pseudomonadati</taxon>
        <taxon>Bacteroidota</taxon>
        <taxon>Cytophagia</taxon>
        <taxon>Cytophagales</taxon>
        <taxon>Spirosomataceae</taxon>
        <taxon>Dyadobacter</taxon>
    </lineage>
</organism>
<dbReference type="RefSeq" id="WP_194119606.1">
    <property type="nucleotide sequence ID" value="NZ_JACYGY010000001.1"/>
</dbReference>
<protein>
    <submittedName>
        <fullName evidence="1">Uncharacterized protein</fullName>
    </submittedName>
</protein>
<gene>
    <name evidence="1" type="ORF">IEE83_05525</name>
</gene>
<accession>A0ABR9W791</accession>
<evidence type="ECO:0000313" key="1">
    <source>
        <dbReference type="EMBL" id="MBE9461336.1"/>
    </source>
</evidence>
<reference evidence="2" key="1">
    <citation type="submission" date="2023-07" db="EMBL/GenBank/DDBJ databases">
        <title>Dyadobacter sp. nov 'subterranea' isolated from contaminted grondwater.</title>
        <authorList>
            <person name="Szabo I."/>
            <person name="Al-Omari J."/>
            <person name="Szerdahelyi S.G."/>
            <person name="Rado J."/>
        </authorList>
    </citation>
    <scope>NUCLEOTIDE SEQUENCE [LARGE SCALE GENOMIC DNA]</scope>
    <source>
        <strain evidence="2">UP-52</strain>
    </source>
</reference>
<evidence type="ECO:0000313" key="2">
    <source>
        <dbReference type="Proteomes" id="UP000634134"/>
    </source>
</evidence>
<comment type="caution">
    <text evidence="1">The sequence shown here is derived from an EMBL/GenBank/DDBJ whole genome shotgun (WGS) entry which is preliminary data.</text>
</comment>
<name>A0ABR9W791_9BACT</name>
<sequence>MKTFQLTIITEKDANKVLNVLNGLVVAGMINITENVENAVSPNFDQVEELIDESELSPYYSEEQIKDILHL</sequence>